<dbReference type="GO" id="GO:0005576">
    <property type="term" value="C:extracellular region"/>
    <property type="evidence" value="ECO:0007669"/>
    <property type="project" value="UniProtKB-SubCell"/>
</dbReference>
<evidence type="ECO:0000313" key="8">
    <source>
        <dbReference type="Proteomes" id="UP000278756"/>
    </source>
</evidence>
<comment type="subcellular location">
    <subcellularLocation>
        <location evidence="4">Secreted</location>
    </subcellularLocation>
    <subcellularLocation>
        <location evidence="4">Bacterial flagellum</location>
    </subcellularLocation>
</comment>
<evidence type="ECO:0000256" key="4">
    <source>
        <dbReference type="RuleBase" id="RU362073"/>
    </source>
</evidence>
<dbReference type="GO" id="GO:0009288">
    <property type="term" value="C:bacterial-type flagellum"/>
    <property type="evidence" value="ECO:0007669"/>
    <property type="project" value="UniProtKB-SubCell"/>
</dbReference>
<feature type="domain" description="Flagellin C-terminal" evidence="6">
    <location>
        <begin position="193"/>
        <end position="276"/>
    </location>
</feature>
<reference evidence="8" key="1">
    <citation type="journal article" date="2017" name="Biotechnol. Biofuels">
        <title>Evaluation of environmental bacterial communities as a factor affecting the growth of duckweed Lemna minor.</title>
        <authorList>
            <person name="Ishizawa H."/>
            <person name="Kuroda M."/>
            <person name="Morikawa M."/>
            <person name="Ike M."/>
        </authorList>
    </citation>
    <scope>NUCLEOTIDE SEQUENCE [LARGE SCALE GENOMIC DNA]</scope>
    <source>
        <strain evidence="8">M6</strain>
    </source>
</reference>
<evidence type="ECO:0000256" key="2">
    <source>
        <dbReference type="ARBA" id="ARBA00011829"/>
    </source>
</evidence>
<gene>
    <name evidence="7" type="ORF">EM6_3071</name>
</gene>
<dbReference type="Pfam" id="PF00669">
    <property type="entry name" value="Flagellin_N"/>
    <property type="match status" value="1"/>
</dbReference>
<name>A0A3G9GAZ6_9CAUL</name>
<dbReference type="Proteomes" id="UP000278756">
    <property type="component" value="Chromosome 2"/>
</dbReference>
<keyword evidence="7" id="KW-0969">Cilium</keyword>
<dbReference type="PANTHER" id="PTHR42792:SF2">
    <property type="entry name" value="FLAGELLIN"/>
    <property type="match status" value="1"/>
</dbReference>
<evidence type="ECO:0000259" key="5">
    <source>
        <dbReference type="Pfam" id="PF00669"/>
    </source>
</evidence>
<sequence length="277" mass="28845">MPTVSVNTNKTAMTALQNLNATTRKLESTQTKISTGLEVSSAKDNAALYSIAQGQRADLSSLSAVKNSLNRATSVADVTLAAGESVSDLLVQMRDKVVSAMDPSLSTASRNALNGDFRELLRQISHAVANSSFDGTNLLNGTITNGIKFIDNADGSSVVTLSSRNFSLGGTIITLSAAANVLTLTRATSALARLDASINNVNASLAALGSEAKQIEGRQNFVAKLSGAIEVGIGNLVDADLAKESARLQALQVQQQLGTQALSIANQSPQAILRLFQ</sequence>
<dbReference type="Gene3D" id="1.20.1330.10">
    <property type="entry name" value="f41 fragment of flagellin, N-terminal domain"/>
    <property type="match status" value="1"/>
</dbReference>
<evidence type="ECO:0000256" key="3">
    <source>
        <dbReference type="ARBA" id="ARBA00023143"/>
    </source>
</evidence>
<dbReference type="InterPro" id="IPR001029">
    <property type="entry name" value="Flagellin_N"/>
</dbReference>
<proteinExistence type="inferred from homology"/>
<comment type="function">
    <text evidence="4">Flagellin is the subunit protein which polymerizes to form the filaments of bacterial flagella.</text>
</comment>
<keyword evidence="4" id="KW-0964">Secreted</keyword>
<evidence type="ECO:0000313" key="7">
    <source>
        <dbReference type="EMBL" id="BBF82434.1"/>
    </source>
</evidence>
<dbReference type="Pfam" id="PF00700">
    <property type="entry name" value="Flagellin_C"/>
    <property type="match status" value="1"/>
</dbReference>
<dbReference type="SUPFAM" id="SSF64518">
    <property type="entry name" value="Phase 1 flagellin"/>
    <property type="match status" value="1"/>
</dbReference>
<evidence type="ECO:0000256" key="1">
    <source>
        <dbReference type="ARBA" id="ARBA00005709"/>
    </source>
</evidence>
<dbReference type="AlphaFoldDB" id="A0A3G9GAZ6"/>
<dbReference type="PANTHER" id="PTHR42792">
    <property type="entry name" value="FLAGELLIN"/>
    <property type="match status" value="1"/>
</dbReference>
<keyword evidence="3 4" id="KW-0975">Bacterial flagellum</keyword>
<feature type="domain" description="Flagellin N-terminal" evidence="5">
    <location>
        <begin position="6"/>
        <end position="143"/>
    </location>
</feature>
<comment type="similarity">
    <text evidence="1 4">Belongs to the bacterial flagellin family.</text>
</comment>
<evidence type="ECO:0000259" key="6">
    <source>
        <dbReference type="Pfam" id="PF00700"/>
    </source>
</evidence>
<protein>
    <recommendedName>
        <fullName evidence="4">Flagellin</fullName>
    </recommendedName>
</protein>
<dbReference type="GO" id="GO:0005198">
    <property type="term" value="F:structural molecule activity"/>
    <property type="evidence" value="ECO:0007669"/>
    <property type="project" value="UniProtKB-UniRule"/>
</dbReference>
<reference evidence="8" key="2">
    <citation type="journal article" date="2017" name="Plant Physiol. Biochem.">
        <title>Differential oxidative and antioxidative response of duckweed Lemna minor toward plant growth promoting/inhibiting bacteria.</title>
        <authorList>
            <person name="Ishizawa H."/>
            <person name="Kuroda M."/>
            <person name="Morikawa M."/>
            <person name="Ike M."/>
        </authorList>
    </citation>
    <scope>NUCLEOTIDE SEQUENCE [LARGE SCALE GENOMIC DNA]</scope>
    <source>
        <strain evidence="8">M6</strain>
    </source>
</reference>
<dbReference type="RefSeq" id="WP_126424018.1">
    <property type="nucleotide sequence ID" value="NZ_AP018828.1"/>
</dbReference>
<dbReference type="InterPro" id="IPR046358">
    <property type="entry name" value="Flagellin_C"/>
</dbReference>
<comment type="subunit">
    <text evidence="2">In C.crescentus, the flagellar filament is composed of multiple flagellins of 29 kDa; 27 kDa and 25 kDa.</text>
</comment>
<accession>A0A3G9GAZ6</accession>
<keyword evidence="7" id="KW-0282">Flagellum</keyword>
<dbReference type="InterPro" id="IPR001492">
    <property type="entry name" value="Flagellin"/>
</dbReference>
<organism evidence="7 8">
    <name type="scientific">Asticcacaulis excentricus</name>
    <dbReference type="NCBI Taxonomy" id="78587"/>
    <lineage>
        <taxon>Bacteria</taxon>
        <taxon>Pseudomonadati</taxon>
        <taxon>Pseudomonadota</taxon>
        <taxon>Alphaproteobacteria</taxon>
        <taxon>Caulobacterales</taxon>
        <taxon>Caulobacteraceae</taxon>
        <taxon>Asticcacaulis</taxon>
    </lineage>
</organism>
<keyword evidence="7" id="KW-0966">Cell projection</keyword>
<dbReference type="OrthoDB" id="7328309at2"/>
<dbReference type="EMBL" id="AP018828">
    <property type="protein sequence ID" value="BBF82434.1"/>
    <property type="molecule type" value="Genomic_DNA"/>
</dbReference>